<evidence type="ECO:0008006" key="5">
    <source>
        <dbReference type="Google" id="ProtNLM"/>
    </source>
</evidence>
<comment type="caution">
    <text evidence="3">The sequence shown here is derived from an EMBL/GenBank/DDBJ whole genome shotgun (WGS) entry which is preliminary data.</text>
</comment>
<evidence type="ECO:0000313" key="3">
    <source>
        <dbReference type="EMBL" id="EJK63726.1"/>
    </source>
</evidence>
<gene>
    <name evidence="3" type="ORF">THAOC_15605</name>
</gene>
<feature type="region of interest" description="Disordered" evidence="1">
    <location>
        <begin position="222"/>
        <end position="265"/>
    </location>
</feature>
<feature type="signal peptide" evidence="2">
    <location>
        <begin position="1"/>
        <end position="18"/>
    </location>
</feature>
<proteinExistence type="predicted"/>
<protein>
    <recommendedName>
        <fullName evidence="5">Chitin-binding type-2 domain-containing protein</fullName>
    </recommendedName>
</protein>
<evidence type="ECO:0000256" key="2">
    <source>
        <dbReference type="SAM" id="SignalP"/>
    </source>
</evidence>
<sequence length="280" mass="30748">MLTRSLLLTAAAAALVSSQTEPAVERSNELFAEFGRDPTSTGLVGQYLLDNGYLAAFENSDAVAIGPESEVDCSLYPDGSFEYYFETCYDEYHMHWVNGVCRNGVKEEMNELHRCAMFANNPLDITGRRYCHTCETTDGKPWKTLCGSDEPDKEKACLVALSDGDELPDGGCAEQETTTYYHQCNSAQTSSYDRQEFYCDGTEKPYMEDDPYTGSARMTRTRGSVAHGMPPRGRKFTTTVAPETASDEAGAGEDQQQPVEVDADLVVDTVDGDALDTLDS</sequence>
<dbReference type="AlphaFoldDB" id="K0SRU3"/>
<dbReference type="EMBL" id="AGNL01018049">
    <property type="protein sequence ID" value="EJK63726.1"/>
    <property type="molecule type" value="Genomic_DNA"/>
</dbReference>
<feature type="chain" id="PRO_5003837304" description="Chitin-binding type-2 domain-containing protein" evidence="2">
    <location>
        <begin position="19"/>
        <end position="280"/>
    </location>
</feature>
<name>K0SRU3_THAOC</name>
<organism evidence="3 4">
    <name type="scientific">Thalassiosira oceanica</name>
    <name type="common">Marine diatom</name>
    <dbReference type="NCBI Taxonomy" id="159749"/>
    <lineage>
        <taxon>Eukaryota</taxon>
        <taxon>Sar</taxon>
        <taxon>Stramenopiles</taxon>
        <taxon>Ochrophyta</taxon>
        <taxon>Bacillariophyta</taxon>
        <taxon>Coscinodiscophyceae</taxon>
        <taxon>Thalassiosirophycidae</taxon>
        <taxon>Thalassiosirales</taxon>
        <taxon>Thalassiosiraceae</taxon>
        <taxon>Thalassiosira</taxon>
    </lineage>
</organism>
<evidence type="ECO:0000256" key="1">
    <source>
        <dbReference type="SAM" id="MobiDB-lite"/>
    </source>
</evidence>
<evidence type="ECO:0000313" key="4">
    <source>
        <dbReference type="Proteomes" id="UP000266841"/>
    </source>
</evidence>
<keyword evidence="2" id="KW-0732">Signal</keyword>
<keyword evidence="4" id="KW-1185">Reference proteome</keyword>
<feature type="non-terminal residue" evidence="3">
    <location>
        <position position="280"/>
    </location>
</feature>
<reference evidence="3 4" key="1">
    <citation type="journal article" date="2012" name="Genome Biol.">
        <title>Genome and low-iron response of an oceanic diatom adapted to chronic iron limitation.</title>
        <authorList>
            <person name="Lommer M."/>
            <person name="Specht M."/>
            <person name="Roy A.S."/>
            <person name="Kraemer L."/>
            <person name="Andreson R."/>
            <person name="Gutowska M.A."/>
            <person name="Wolf J."/>
            <person name="Bergner S.V."/>
            <person name="Schilhabel M.B."/>
            <person name="Klostermeier U.C."/>
            <person name="Beiko R.G."/>
            <person name="Rosenstiel P."/>
            <person name="Hippler M."/>
            <person name="Laroche J."/>
        </authorList>
    </citation>
    <scope>NUCLEOTIDE SEQUENCE [LARGE SCALE GENOMIC DNA]</scope>
    <source>
        <strain evidence="3 4">CCMP1005</strain>
    </source>
</reference>
<accession>K0SRU3</accession>
<dbReference type="Proteomes" id="UP000266841">
    <property type="component" value="Unassembled WGS sequence"/>
</dbReference>